<dbReference type="AlphaFoldDB" id="A0A2N9GNX1"/>
<reference evidence="3" key="1">
    <citation type="submission" date="2018-02" db="EMBL/GenBank/DDBJ databases">
        <authorList>
            <person name="Cohen D.B."/>
            <person name="Kent A.D."/>
        </authorList>
    </citation>
    <scope>NUCLEOTIDE SEQUENCE</scope>
</reference>
<dbReference type="PANTHER" id="PTHR35733:SF1">
    <property type="entry name" value="OS02G0307800 PROTEIN"/>
    <property type="match status" value="1"/>
</dbReference>
<name>A0A2N9GNX1_FAGSY</name>
<organism evidence="3">
    <name type="scientific">Fagus sylvatica</name>
    <name type="common">Beechnut</name>
    <dbReference type="NCBI Taxonomy" id="28930"/>
    <lineage>
        <taxon>Eukaryota</taxon>
        <taxon>Viridiplantae</taxon>
        <taxon>Streptophyta</taxon>
        <taxon>Embryophyta</taxon>
        <taxon>Tracheophyta</taxon>
        <taxon>Spermatophyta</taxon>
        <taxon>Magnoliopsida</taxon>
        <taxon>eudicotyledons</taxon>
        <taxon>Gunneridae</taxon>
        <taxon>Pentapetalae</taxon>
        <taxon>rosids</taxon>
        <taxon>fabids</taxon>
        <taxon>Fagales</taxon>
        <taxon>Fagaceae</taxon>
        <taxon>Fagus</taxon>
    </lineage>
</organism>
<feature type="compositionally biased region" description="Polar residues" evidence="1">
    <location>
        <begin position="253"/>
        <end position="281"/>
    </location>
</feature>
<evidence type="ECO:0000256" key="2">
    <source>
        <dbReference type="SAM" id="Phobius"/>
    </source>
</evidence>
<dbReference type="Pfam" id="PF11282">
    <property type="entry name" value="DUF3082"/>
    <property type="match status" value="1"/>
</dbReference>
<keyword evidence="2" id="KW-0812">Transmembrane</keyword>
<dbReference type="EMBL" id="OIVN01002180">
    <property type="protein sequence ID" value="SPD01302.1"/>
    <property type="molecule type" value="Genomic_DNA"/>
</dbReference>
<feature type="region of interest" description="Disordered" evidence="1">
    <location>
        <begin position="239"/>
        <end position="281"/>
    </location>
</feature>
<proteinExistence type="predicted"/>
<evidence type="ECO:0008006" key="4">
    <source>
        <dbReference type="Google" id="ProtNLM"/>
    </source>
</evidence>
<evidence type="ECO:0000313" key="3">
    <source>
        <dbReference type="EMBL" id="SPD01302.1"/>
    </source>
</evidence>
<dbReference type="PANTHER" id="PTHR35733">
    <property type="entry name" value="OS02G0307800 PROTEIN"/>
    <property type="match status" value="1"/>
</dbReference>
<dbReference type="InterPro" id="IPR021434">
    <property type="entry name" value="DUF3082"/>
</dbReference>
<evidence type="ECO:0000256" key="1">
    <source>
        <dbReference type="SAM" id="MobiDB-lite"/>
    </source>
</evidence>
<keyword evidence="2" id="KW-1133">Transmembrane helix</keyword>
<protein>
    <recommendedName>
        <fullName evidence="4">Transmembrane protein</fullName>
    </recommendedName>
</protein>
<feature type="transmembrane region" description="Helical" evidence="2">
    <location>
        <begin position="199"/>
        <end position="226"/>
    </location>
</feature>
<keyword evidence="2" id="KW-0472">Membrane</keyword>
<accession>A0A2N9GNX1</accession>
<sequence>MLHSYSYSHHFLTPNFNFPIYNKSSLLLSSPLINFPYKPTTLHHVSALPKPRPESWLAQVPEPTAPEEGPIELPLSSPSIFATTDDPSPIQIATSVLLTGAVSVFLFRSLRRRARRAKELQFRSTGVKKSLKEEAVDTLKAMGSNSIEANTPPSPVQALLGGLSAGVIAFILYKFTLTIEAALNRQTISDNFSVRQITITIRTIVNGLCYLATFIFGINSIGLFLYSGQLDINSFMEDSANEENKSKGDEQLDSLNSTVESATDTTEVSSSKGDQSSNDTQ</sequence>
<dbReference type="GO" id="GO:0009535">
    <property type="term" value="C:chloroplast thylakoid membrane"/>
    <property type="evidence" value="ECO:0007669"/>
    <property type="project" value="TreeGrafter"/>
</dbReference>
<feature type="transmembrane region" description="Helical" evidence="2">
    <location>
        <begin position="90"/>
        <end position="110"/>
    </location>
</feature>
<gene>
    <name evidence="3" type="ORF">FSB_LOCUS29184</name>
</gene>